<comment type="similarity">
    <text evidence="1">Belongs to the helicase family. RecQ subfamily.</text>
</comment>
<organism evidence="2 3">
    <name type="scientific">Terfezia boudieri ATCC MYA-4762</name>
    <dbReference type="NCBI Taxonomy" id="1051890"/>
    <lineage>
        <taxon>Eukaryota</taxon>
        <taxon>Fungi</taxon>
        <taxon>Dikarya</taxon>
        <taxon>Ascomycota</taxon>
        <taxon>Pezizomycotina</taxon>
        <taxon>Pezizomycetes</taxon>
        <taxon>Pezizales</taxon>
        <taxon>Pezizaceae</taxon>
        <taxon>Terfezia</taxon>
    </lineage>
</organism>
<protein>
    <recommendedName>
        <fullName evidence="4">Helicase ATP-binding domain-containing protein</fullName>
    </recommendedName>
</protein>
<keyword evidence="3" id="KW-1185">Reference proteome</keyword>
<name>A0A3N4LBZ3_9PEZI</name>
<dbReference type="GO" id="GO:0005737">
    <property type="term" value="C:cytoplasm"/>
    <property type="evidence" value="ECO:0007669"/>
    <property type="project" value="TreeGrafter"/>
</dbReference>
<evidence type="ECO:0000313" key="3">
    <source>
        <dbReference type="Proteomes" id="UP000267821"/>
    </source>
</evidence>
<dbReference type="GO" id="GO:0000724">
    <property type="term" value="P:double-strand break repair via homologous recombination"/>
    <property type="evidence" value="ECO:0007669"/>
    <property type="project" value="TreeGrafter"/>
</dbReference>
<dbReference type="SUPFAM" id="SSF52540">
    <property type="entry name" value="P-loop containing nucleoside triphosphate hydrolases"/>
    <property type="match status" value="1"/>
</dbReference>
<gene>
    <name evidence="2" type="ORF">L211DRAFT_670417</name>
</gene>
<sequence length="167" mass="18835">MANFRSQEQKDCLVRVVQADPSPLLIVLPIGAEKSILFLPPSSLLQARVTAVIVPYVALKSDLVARAKAARQPYVLFTPAFREAVPLVFASAERQQENGGLLHYLQLMAEQGQLQRIVIDECHVESGEGLRAKDQLSTFNALLQSKCPMFWRLDDIWGTWPMQLQWF</sequence>
<dbReference type="GO" id="GO:0009378">
    <property type="term" value="F:four-way junction helicase activity"/>
    <property type="evidence" value="ECO:0007669"/>
    <property type="project" value="TreeGrafter"/>
</dbReference>
<dbReference type="EMBL" id="ML121602">
    <property type="protein sequence ID" value="RPB18972.1"/>
    <property type="molecule type" value="Genomic_DNA"/>
</dbReference>
<dbReference type="AlphaFoldDB" id="A0A3N4LBZ3"/>
<dbReference type="InParanoid" id="A0A3N4LBZ3"/>
<dbReference type="STRING" id="1051890.A0A3N4LBZ3"/>
<dbReference type="Gene3D" id="3.40.50.300">
    <property type="entry name" value="P-loop containing nucleotide triphosphate hydrolases"/>
    <property type="match status" value="1"/>
</dbReference>
<dbReference type="GO" id="GO:0005694">
    <property type="term" value="C:chromosome"/>
    <property type="evidence" value="ECO:0007669"/>
    <property type="project" value="TreeGrafter"/>
</dbReference>
<dbReference type="PANTHER" id="PTHR13710">
    <property type="entry name" value="DNA HELICASE RECQ FAMILY MEMBER"/>
    <property type="match status" value="1"/>
</dbReference>
<dbReference type="OrthoDB" id="5429115at2759"/>
<accession>A0A3N4LBZ3</accession>
<dbReference type="Proteomes" id="UP000267821">
    <property type="component" value="Unassembled WGS sequence"/>
</dbReference>
<evidence type="ECO:0000313" key="2">
    <source>
        <dbReference type="EMBL" id="RPB18972.1"/>
    </source>
</evidence>
<reference evidence="2 3" key="1">
    <citation type="journal article" date="2018" name="Nat. Ecol. Evol.">
        <title>Pezizomycetes genomes reveal the molecular basis of ectomycorrhizal truffle lifestyle.</title>
        <authorList>
            <person name="Murat C."/>
            <person name="Payen T."/>
            <person name="Noel B."/>
            <person name="Kuo A."/>
            <person name="Morin E."/>
            <person name="Chen J."/>
            <person name="Kohler A."/>
            <person name="Krizsan K."/>
            <person name="Balestrini R."/>
            <person name="Da Silva C."/>
            <person name="Montanini B."/>
            <person name="Hainaut M."/>
            <person name="Levati E."/>
            <person name="Barry K.W."/>
            <person name="Belfiori B."/>
            <person name="Cichocki N."/>
            <person name="Clum A."/>
            <person name="Dockter R.B."/>
            <person name="Fauchery L."/>
            <person name="Guy J."/>
            <person name="Iotti M."/>
            <person name="Le Tacon F."/>
            <person name="Lindquist E.A."/>
            <person name="Lipzen A."/>
            <person name="Malagnac F."/>
            <person name="Mello A."/>
            <person name="Molinier V."/>
            <person name="Miyauchi S."/>
            <person name="Poulain J."/>
            <person name="Riccioni C."/>
            <person name="Rubini A."/>
            <person name="Sitrit Y."/>
            <person name="Splivallo R."/>
            <person name="Traeger S."/>
            <person name="Wang M."/>
            <person name="Zifcakova L."/>
            <person name="Wipf D."/>
            <person name="Zambonelli A."/>
            <person name="Paolocci F."/>
            <person name="Nowrousian M."/>
            <person name="Ottonello S."/>
            <person name="Baldrian P."/>
            <person name="Spatafora J.W."/>
            <person name="Henrissat B."/>
            <person name="Nagy L.G."/>
            <person name="Aury J.M."/>
            <person name="Wincker P."/>
            <person name="Grigoriev I.V."/>
            <person name="Bonfante P."/>
            <person name="Martin F.M."/>
        </authorList>
    </citation>
    <scope>NUCLEOTIDE SEQUENCE [LARGE SCALE GENOMIC DNA]</scope>
    <source>
        <strain evidence="2 3">ATCC MYA-4762</strain>
    </source>
</reference>
<dbReference type="PANTHER" id="PTHR13710:SF154">
    <property type="entry name" value="RECQ HELICASE, PUTATIVE (AFU_ORTHOLOGUE AFUA_6G14720)-RELATED"/>
    <property type="match status" value="1"/>
</dbReference>
<evidence type="ECO:0000256" key="1">
    <source>
        <dbReference type="ARBA" id="ARBA00005446"/>
    </source>
</evidence>
<dbReference type="GO" id="GO:0043138">
    <property type="term" value="F:3'-5' DNA helicase activity"/>
    <property type="evidence" value="ECO:0007669"/>
    <property type="project" value="TreeGrafter"/>
</dbReference>
<proteinExistence type="inferred from homology"/>
<dbReference type="InterPro" id="IPR027417">
    <property type="entry name" value="P-loop_NTPase"/>
</dbReference>
<evidence type="ECO:0008006" key="4">
    <source>
        <dbReference type="Google" id="ProtNLM"/>
    </source>
</evidence>